<sequence>MVSRQKDFSVVVDWSNLPRALWDYVRLGDVCKSWLSVAADQEHHRIARIQKEPPMLFICEPELELSNYPFEFPHRSRILGSSYGWMAIEHTFACDYLVHKVIWSCDPNNNHLDYFVVAAIYGFPEGVAFIRPGEDSWTFYHDTDGYGPEGDLLLVRKLPFLLSAEFKLSVEFKVYKLMYNTNIPPSLDWVEIQGLENGDTIFLDETHSLCISVSGLPNCNPNSIYFTQKTDLDSLSVS</sequence>
<comment type="caution">
    <text evidence="2">The sequence shown here is derived from an EMBL/GenBank/DDBJ whole genome shotgun (WGS) entry which is preliminary data.</text>
</comment>
<dbReference type="InterPro" id="IPR050942">
    <property type="entry name" value="F-box_BR-signaling"/>
</dbReference>
<dbReference type="PANTHER" id="PTHR44259">
    <property type="entry name" value="OS07G0183000 PROTEIN-RELATED"/>
    <property type="match status" value="1"/>
</dbReference>
<keyword evidence="3" id="KW-1185">Reference proteome</keyword>
<name>A0ABD2Y8G1_9GENT</name>
<dbReference type="EMBL" id="JBJUIK010000015">
    <property type="protein sequence ID" value="KAL3502157.1"/>
    <property type="molecule type" value="Genomic_DNA"/>
</dbReference>
<protein>
    <recommendedName>
        <fullName evidence="1">KIB1-4 beta-propeller domain-containing protein</fullName>
    </recommendedName>
</protein>
<reference evidence="2 3" key="1">
    <citation type="submission" date="2024-11" db="EMBL/GenBank/DDBJ databases">
        <title>A near-complete genome assembly of Cinchona calisaya.</title>
        <authorList>
            <person name="Lian D.C."/>
            <person name="Zhao X.W."/>
            <person name="Wei L."/>
        </authorList>
    </citation>
    <scope>NUCLEOTIDE SEQUENCE [LARGE SCALE GENOMIC DNA]</scope>
    <source>
        <tissue evidence="2">Nenye</tissue>
    </source>
</reference>
<gene>
    <name evidence="2" type="ORF">ACH5RR_036606</name>
</gene>
<dbReference type="AlphaFoldDB" id="A0ABD2Y8G1"/>
<evidence type="ECO:0000313" key="2">
    <source>
        <dbReference type="EMBL" id="KAL3502157.1"/>
    </source>
</evidence>
<feature type="domain" description="KIB1-4 beta-propeller" evidence="1">
    <location>
        <begin position="149"/>
        <end position="231"/>
    </location>
</feature>
<evidence type="ECO:0000313" key="3">
    <source>
        <dbReference type="Proteomes" id="UP001630127"/>
    </source>
</evidence>
<dbReference type="Proteomes" id="UP001630127">
    <property type="component" value="Unassembled WGS sequence"/>
</dbReference>
<proteinExistence type="predicted"/>
<evidence type="ECO:0000259" key="1">
    <source>
        <dbReference type="Pfam" id="PF03478"/>
    </source>
</evidence>
<dbReference type="PANTHER" id="PTHR44259:SF93">
    <property type="entry name" value="PROTEIN, PUTATIVE (DUF295)-RELATED"/>
    <property type="match status" value="1"/>
</dbReference>
<organism evidence="2 3">
    <name type="scientific">Cinchona calisaya</name>
    <dbReference type="NCBI Taxonomy" id="153742"/>
    <lineage>
        <taxon>Eukaryota</taxon>
        <taxon>Viridiplantae</taxon>
        <taxon>Streptophyta</taxon>
        <taxon>Embryophyta</taxon>
        <taxon>Tracheophyta</taxon>
        <taxon>Spermatophyta</taxon>
        <taxon>Magnoliopsida</taxon>
        <taxon>eudicotyledons</taxon>
        <taxon>Gunneridae</taxon>
        <taxon>Pentapetalae</taxon>
        <taxon>asterids</taxon>
        <taxon>lamiids</taxon>
        <taxon>Gentianales</taxon>
        <taxon>Rubiaceae</taxon>
        <taxon>Cinchonoideae</taxon>
        <taxon>Cinchoneae</taxon>
        <taxon>Cinchona</taxon>
    </lineage>
</organism>
<accession>A0ABD2Y8G1</accession>
<dbReference type="Pfam" id="PF03478">
    <property type="entry name" value="Beta-prop_KIB1-4"/>
    <property type="match status" value="1"/>
</dbReference>
<dbReference type="InterPro" id="IPR005174">
    <property type="entry name" value="KIB1-4_b-propeller"/>
</dbReference>